<dbReference type="Gene3D" id="3.40.190.10">
    <property type="entry name" value="Periplasmic binding protein-like II"/>
    <property type="match status" value="2"/>
</dbReference>
<dbReference type="Pfam" id="PF12974">
    <property type="entry name" value="Phosphonate-bd"/>
    <property type="match status" value="1"/>
</dbReference>
<organism evidence="1 2">
    <name type="scientific">Pseudothauera lacus</name>
    <dbReference type="NCBI Taxonomy" id="2136175"/>
    <lineage>
        <taxon>Bacteria</taxon>
        <taxon>Pseudomonadati</taxon>
        <taxon>Pseudomonadota</taxon>
        <taxon>Betaproteobacteria</taxon>
        <taxon>Rhodocyclales</taxon>
        <taxon>Zoogloeaceae</taxon>
        <taxon>Pseudothauera</taxon>
    </lineage>
</organism>
<accession>A0A2T4IBF1</accession>
<evidence type="ECO:0000313" key="2">
    <source>
        <dbReference type="Proteomes" id="UP000241193"/>
    </source>
</evidence>
<sequence>MTMLTRLLLAAVLLLSLLTPVRASEGVLTFGVFPFNSALTLVRTHQPLRDHLAEVLQRPVQLYSAPDYAGFIDELAAARFDFVIVPPHFAVFAHQRGYQPLATYANELEFVLILGPGVDEDLRGKRVGVPDRLTIASIAALRWLEERGLKAGVDYQLHDYSTHGAAAAAVALGDAAAAVVAASALRQTPADVRQGVRVSAVVGRFPSLVTMVHERFGPDMHVRSSAALMAFPDSERGRQFFGGTHYGGYRAADLSVLRDLEPYWEIARRLMAEQR</sequence>
<evidence type="ECO:0000313" key="1">
    <source>
        <dbReference type="EMBL" id="PTD95046.1"/>
    </source>
</evidence>
<dbReference type="EMBL" id="PZKC01000021">
    <property type="protein sequence ID" value="PTD95046.1"/>
    <property type="molecule type" value="Genomic_DNA"/>
</dbReference>
<dbReference type="AlphaFoldDB" id="A0A2T4IBF1"/>
<dbReference type="PANTHER" id="PTHR30024">
    <property type="entry name" value="ALIPHATIC SULFONATES-BINDING PROTEIN-RELATED"/>
    <property type="match status" value="1"/>
</dbReference>
<dbReference type="SUPFAM" id="SSF53850">
    <property type="entry name" value="Periplasmic binding protein-like II"/>
    <property type="match status" value="1"/>
</dbReference>
<dbReference type="OrthoDB" id="9179880at2"/>
<keyword evidence="2" id="KW-1185">Reference proteome</keyword>
<reference evidence="1 2" key="2">
    <citation type="submission" date="2018-04" db="EMBL/GenBank/DDBJ databases">
        <title>Thauera lacus sp. nov., isolated from an saline lake in Inner Mongolia, China.</title>
        <authorList>
            <person name="Liang Q.-Y."/>
        </authorList>
    </citation>
    <scope>NUCLEOTIDE SEQUENCE [LARGE SCALE GENOMIC DNA]</scope>
    <source>
        <strain evidence="1 2">D20</strain>
    </source>
</reference>
<dbReference type="Proteomes" id="UP000241193">
    <property type="component" value="Unassembled WGS sequence"/>
</dbReference>
<dbReference type="PANTHER" id="PTHR30024:SF17">
    <property type="entry name" value="SOLUTE-BINDING PROTEIN FAMILY 3_N-TERMINAL DOMAIN-CONTAINING PROTEIN"/>
    <property type="match status" value="1"/>
</dbReference>
<name>A0A2T4IBF1_9RHOO</name>
<gene>
    <name evidence="1" type="ORF">C8261_16535</name>
</gene>
<comment type="caution">
    <text evidence="1">The sequence shown here is derived from an EMBL/GenBank/DDBJ whole genome shotgun (WGS) entry which is preliminary data.</text>
</comment>
<protein>
    <submittedName>
        <fullName evidence="1">Uncharacterized protein</fullName>
    </submittedName>
</protein>
<reference evidence="1 2" key="1">
    <citation type="submission" date="2018-03" db="EMBL/GenBank/DDBJ databases">
        <authorList>
            <person name="Keele B.F."/>
        </authorList>
    </citation>
    <scope>NUCLEOTIDE SEQUENCE [LARGE SCALE GENOMIC DNA]</scope>
    <source>
        <strain evidence="1 2">D20</strain>
    </source>
</reference>
<proteinExistence type="predicted"/>